<dbReference type="InterPro" id="IPR007627">
    <property type="entry name" value="RNA_pol_sigma70_r2"/>
</dbReference>
<evidence type="ECO:0000259" key="5">
    <source>
        <dbReference type="Pfam" id="PF04542"/>
    </source>
</evidence>
<dbReference type="InterPro" id="IPR014284">
    <property type="entry name" value="RNA_pol_sigma-70_dom"/>
</dbReference>
<organism evidence="7 8">
    <name type="scientific">Cruoricaptor ignavus</name>
    <dbReference type="NCBI Taxonomy" id="1118202"/>
    <lineage>
        <taxon>Bacteria</taxon>
        <taxon>Pseudomonadati</taxon>
        <taxon>Bacteroidota</taxon>
        <taxon>Flavobacteriia</taxon>
        <taxon>Flavobacteriales</taxon>
        <taxon>Weeksellaceae</taxon>
        <taxon>Cruoricaptor</taxon>
    </lineage>
</organism>
<dbReference type="GO" id="GO:0003677">
    <property type="term" value="F:DNA binding"/>
    <property type="evidence" value="ECO:0007669"/>
    <property type="project" value="InterPro"/>
</dbReference>
<dbReference type="InterPro" id="IPR013249">
    <property type="entry name" value="RNA_pol_sigma70_r4_t2"/>
</dbReference>
<evidence type="ECO:0000313" key="7">
    <source>
        <dbReference type="EMBL" id="SHI81875.1"/>
    </source>
</evidence>
<dbReference type="SUPFAM" id="SSF88659">
    <property type="entry name" value="Sigma3 and sigma4 domains of RNA polymerase sigma factors"/>
    <property type="match status" value="1"/>
</dbReference>
<dbReference type="EMBL" id="FQYI01000005">
    <property type="protein sequence ID" value="SHI81875.1"/>
    <property type="molecule type" value="Genomic_DNA"/>
</dbReference>
<reference evidence="7 8" key="1">
    <citation type="submission" date="2016-11" db="EMBL/GenBank/DDBJ databases">
        <authorList>
            <person name="Jaros S."/>
            <person name="Januszkiewicz K."/>
            <person name="Wedrychowicz H."/>
        </authorList>
    </citation>
    <scope>NUCLEOTIDE SEQUENCE [LARGE SCALE GENOMIC DNA]</scope>
    <source>
        <strain evidence="7 8">DSM 25479</strain>
    </source>
</reference>
<evidence type="ECO:0000256" key="3">
    <source>
        <dbReference type="ARBA" id="ARBA00023082"/>
    </source>
</evidence>
<dbReference type="RefSeq" id="WP_073179308.1">
    <property type="nucleotide sequence ID" value="NZ_FQYI01000005.1"/>
</dbReference>
<comment type="similarity">
    <text evidence="1">Belongs to the sigma-70 factor family. ECF subfamily.</text>
</comment>
<dbReference type="GO" id="GO:0016987">
    <property type="term" value="F:sigma factor activity"/>
    <property type="evidence" value="ECO:0007669"/>
    <property type="project" value="UniProtKB-KW"/>
</dbReference>
<dbReference type="Pfam" id="PF08281">
    <property type="entry name" value="Sigma70_r4_2"/>
    <property type="match status" value="1"/>
</dbReference>
<proteinExistence type="inferred from homology"/>
<feature type="domain" description="RNA polymerase sigma factor 70 region 4 type 2" evidence="6">
    <location>
        <begin position="103"/>
        <end position="153"/>
    </location>
</feature>
<dbReference type="OrthoDB" id="1100095at2"/>
<dbReference type="InterPro" id="IPR013324">
    <property type="entry name" value="RNA_pol_sigma_r3/r4-like"/>
</dbReference>
<keyword evidence="3" id="KW-0731">Sigma factor</keyword>
<dbReference type="PANTHER" id="PTHR43133">
    <property type="entry name" value="RNA POLYMERASE ECF-TYPE SIGMA FACTO"/>
    <property type="match status" value="1"/>
</dbReference>
<dbReference type="InterPro" id="IPR039425">
    <property type="entry name" value="RNA_pol_sigma-70-like"/>
</dbReference>
<dbReference type="SUPFAM" id="SSF88946">
    <property type="entry name" value="Sigma2 domain of RNA polymerase sigma factors"/>
    <property type="match status" value="1"/>
</dbReference>
<dbReference type="Pfam" id="PF04542">
    <property type="entry name" value="Sigma70_r2"/>
    <property type="match status" value="1"/>
</dbReference>
<dbReference type="InterPro" id="IPR013325">
    <property type="entry name" value="RNA_pol_sigma_r2"/>
</dbReference>
<dbReference type="AlphaFoldDB" id="A0A1M6E8V3"/>
<feature type="domain" description="RNA polymerase sigma-70 region 2" evidence="5">
    <location>
        <begin position="8"/>
        <end position="73"/>
    </location>
</feature>
<dbReference type="NCBIfam" id="TIGR02937">
    <property type="entry name" value="sigma70-ECF"/>
    <property type="match status" value="1"/>
</dbReference>
<dbReference type="Gene3D" id="1.10.1740.10">
    <property type="match status" value="1"/>
</dbReference>
<keyword evidence="4" id="KW-0804">Transcription</keyword>
<accession>A0A1M6E8V3</accession>
<evidence type="ECO:0000256" key="1">
    <source>
        <dbReference type="ARBA" id="ARBA00010641"/>
    </source>
</evidence>
<dbReference type="InterPro" id="IPR036388">
    <property type="entry name" value="WH-like_DNA-bd_sf"/>
</dbReference>
<evidence type="ECO:0000259" key="6">
    <source>
        <dbReference type="Pfam" id="PF08281"/>
    </source>
</evidence>
<dbReference type="Gene3D" id="1.10.10.10">
    <property type="entry name" value="Winged helix-like DNA-binding domain superfamily/Winged helix DNA-binding domain"/>
    <property type="match status" value="1"/>
</dbReference>
<keyword evidence="2" id="KW-0805">Transcription regulation</keyword>
<evidence type="ECO:0000313" key="8">
    <source>
        <dbReference type="Proteomes" id="UP000184335"/>
    </source>
</evidence>
<gene>
    <name evidence="7" type="ORF">SAMN05443429_10523</name>
</gene>
<keyword evidence="8" id="KW-1185">Reference proteome</keyword>
<name>A0A1M6E8V3_9FLAO</name>
<dbReference type="Proteomes" id="UP000184335">
    <property type="component" value="Unassembled WGS sequence"/>
</dbReference>
<dbReference type="STRING" id="1118202.SAMN05443429_10523"/>
<protein>
    <submittedName>
        <fullName evidence="7">RNA polymerase sigma-70 factor, ECF subfamily</fullName>
    </submittedName>
</protein>
<evidence type="ECO:0000256" key="4">
    <source>
        <dbReference type="ARBA" id="ARBA00023163"/>
    </source>
</evidence>
<evidence type="ECO:0000256" key="2">
    <source>
        <dbReference type="ARBA" id="ARBA00023015"/>
    </source>
</evidence>
<dbReference type="PANTHER" id="PTHR43133:SF46">
    <property type="entry name" value="RNA POLYMERASE SIGMA-70 FACTOR ECF SUBFAMILY"/>
    <property type="match status" value="1"/>
</dbReference>
<dbReference type="GO" id="GO:0006352">
    <property type="term" value="P:DNA-templated transcription initiation"/>
    <property type="evidence" value="ECO:0007669"/>
    <property type="project" value="InterPro"/>
</dbReference>
<sequence>MQDFREFYDLYVGKVYHFVSRYISDGQDIEDVVQDVFVHIWKYQSFKSRGELLDQIVFKTAKQEIANFYRKNKISAVPKGIFEEIAEESDVFDEELQREQFNKVTHLIDKLPLKTREIFLKNKLERRSYASIAKEYNISKSAVEKHINRALKFIRENFASIVIAIQTVFYR</sequence>